<proteinExistence type="predicted"/>
<gene>
    <name evidence="2" type="ORF">HDA39_001068</name>
</gene>
<organism evidence="2 3">
    <name type="scientific">Kribbella italica</name>
    <dbReference type="NCBI Taxonomy" id="1540520"/>
    <lineage>
        <taxon>Bacteria</taxon>
        <taxon>Bacillati</taxon>
        <taxon>Actinomycetota</taxon>
        <taxon>Actinomycetes</taxon>
        <taxon>Propionibacteriales</taxon>
        <taxon>Kribbellaceae</taxon>
        <taxon>Kribbella</taxon>
    </lineage>
</organism>
<protein>
    <submittedName>
        <fullName evidence="2">Transcriptional regulator with XRE-family HTH domain</fullName>
    </submittedName>
</protein>
<sequence>MSRYAGRSRELGAFLRERRNRLAPAAAGLPDTPRRTPGLRREEVAELTGLSVGYYIRLEQGHARHPSYGVLDALARTLDLTEDETRHLKALGGQREAPSAPATERVSRSALRLMSLFAPPTAVVVLGRTGDVLAWNRSATRLFPGRLPEPGERPGPGSNNARYIFQDPSARTLFSNWPEVADDTVAHLRSAAGHLVDDPAVRALVDELLETCPEFATRWARRDVRERVSGDKHLDHPQLGRITIGYEVTALLDEPHQWLVVYSVPAELLHAPMSKS</sequence>
<dbReference type="SUPFAM" id="SSF47413">
    <property type="entry name" value="lambda repressor-like DNA-binding domains"/>
    <property type="match status" value="1"/>
</dbReference>
<dbReference type="Gene3D" id="1.10.260.40">
    <property type="entry name" value="lambda repressor-like DNA-binding domains"/>
    <property type="match status" value="1"/>
</dbReference>
<dbReference type="EMBL" id="JACHMY010000001">
    <property type="protein sequence ID" value="MBB5834334.1"/>
    <property type="molecule type" value="Genomic_DNA"/>
</dbReference>
<dbReference type="PROSITE" id="PS50943">
    <property type="entry name" value="HTH_CROC1"/>
    <property type="match status" value="1"/>
</dbReference>
<dbReference type="InterPro" id="IPR041413">
    <property type="entry name" value="MLTR_LBD"/>
</dbReference>
<feature type="domain" description="HTH cro/C1-type" evidence="1">
    <location>
        <begin position="38"/>
        <end position="85"/>
    </location>
</feature>
<dbReference type="InterPro" id="IPR001387">
    <property type="entry name" value="Cro/C1-type_HTH"/>
</dbReference>
<reference evidence="2 3" key="1">
    <citation type="submission" date="2020-08" db="EMBL/GenBank/DDBJ databases">
        <title>Sequencing the genomes of 1000 actinobacteria strains.</title>
        <authorList>
            <person name="Klenk H.-P."/>
        </authorList>
    </citation>
    <scope>NUCLEOTIDE SEQUENCE [LARGE SCALE GENOMIC DNA]</scope>
    <source>
        <strain evidence="2 3">DSM 28967</strain>
    </source>
</reference>
<keyword evidence="3" id="KW-1185">Reference proteome</keyword>
<dbReference type="PANTHER" id="PTHR35010">
    <property type="entry name" value="BLL4672 PROTEIN-RELATED"/>
    <property type="match status" value="1"/>
</dbReference>
<dbReference type="CDD" id="cd00093">
    <property type="entry name" value="HTH_XRE"/>
    <property type="match status" value="1"/>
</dbReference>
<comment type="caution">
    <text evidence="2">The sequence shown here is derived from an EMBL/GenBank/DDBJ whole genome shotgun (WGS) entry which is preliminary data.</text>
</comment>
<dbReference type="AlphaFoldDB" id="A0A7W9J2E4"/>
<dbReference type="GO" id="GO:0003677">
    <property type="term" value="F:DNA binding"/>
    <property type="evidence" value="ECO:0007669"/>
    <property type="project" value="InterPro"/>
</dbReference>
<accession>A0A7W9J2E4</accession>
<dbReference type="SMART" id="SM00530">
    <property type="entry name" value="HTH_XRE"/>
    <property type="match status" value="1"/>
</dbReference>
<dbReference type="InterPro" id="IPR010982">
    <property type="entry name" value="Lambda_DNA-bd_dom_sf"/>
</dbReference>
<dbReference type="Pfam" id="PF13560">
    <property type="entry name" value="HTH_31"/>
    <property type="match status" value="1"/>
</dbReference>
<name>A0A7W9J2E4_9ACTN</name>
<dbReference type="Gene3D" id="3.30.450.180">
    <property type="match status" value="1"/>
</dbReference>
<evidence type="ECO:0000313" key="2">
    <source>
        <dbReference type="EMBL" id="MBB5834334.1"/>
    </source>
</evidence>
<dbReference type="Pfam" id="PF17765">
    <property type="entry name" value="MLTR_LBD"/>
    <property type="match status" value="1"/>
</dbReference>
<evidence type="ECO:0000259" key="1">
    <source>
        <dbReference type="PROSITE" id="PS50943"/>
    </source>
</evidence>
<dbReference type="PANTHER" id="PTHR35010:SF2">
    <property type="entry name" value="BLL4672 PROTEIN"/>
    <property type="match status" value="1"/>
</dbReference>
<dbReference type="Proteomes" id="UP000549971">
    <property type="component" value="Unassembled WGS sequence"/>
</dbReference>
<evidence type="ECO:0000313" key="3">
    <source>
        <dbReference type="Proteomes" id="UP000549971"/>
    </source>
</evidence>
<dbReference type="RefSeq" id="WP_184794106.1">
    <property type="nucleotide sequence ID" value="NZ_JACHMY010000001.1"/>
</dbReference>